<organism evidence="2 3">
    <name type="scientific">Muraenolepis orangiensis</name>
    <name type="common">Patagonian moray cod</name>
    <dbReference type="NCBI Taxonomy" id="630683"/>
    <lineage>
        <taxon>Eukaryota</taxon>
        <taxon>Metazoa</taxon>
        <taxon>Chordata</taxon>
        <taxon>Craniata</taxon>
        <taxon>Vertebrata</taxon>
        <taxon>Euteleostomi</taxon>
        <taxon>Actinopterygii</taxon>
        <taxon>Neopterygii</taxon>
        <taxon>Teleostei</taxon>
        <taxon>Neoteleostei</taxon>
        <taxon>Acanthomorphata</taxon>
        <taxon>Zeiogadaria</taxon>
        <taxon>Gadariae</taxon>
        <taxon>Gadiformes</taxon>
        <taxon>Muraenolepidoidei</taxon>
        <taxon>Muraenolepididae</taxon>
        <taxon>Muraenolepis</taxon>
    </lineage>
</organism>
<evidence type="ECO:0000313" key="2">
    <source>
        <dbReference type="EMBL" id="KAJ3585763.1"/>
    </source>
</evidence>
<dbReference type="AlphaFoldDB" id="A0A9Q0I5N5"/>
<keyword evidence="3" id="KW-1185">Reference proteome</keyword>
<protein>
    <submittedName>
        <fullName evidence="2">Uncharacterized protein</fullName>
    </submittedName>
</protein>
<comment type="caution">
    <text evidence="2">The sequence shown here is derived from an EMBL/GenBank/DDBJ whole genome shotgun (WGS) entry which is preliminary data.</text>
</comment>
<evidence type="ECO:0000313" key="3">
    <source>
        <dbReference type="Proteomes" id="UP001148018"/>
    </source>
</evidence>
<accession>A0A9Q0I5N5</accession>
<keyword evidence="1" id="KW-0472">Membrane</keyword>
<name>A0A9Q0I5N5_9TELE</name>
<dbReference type="EMBL" id="JANIIK010000118">
    <property type="protein sequence ID" value="KAJ3585763.1"/>
    <property type="molecule type" value="Genomic_DNA"/>
</dbReference>
<dbReference type="Proteomes" id="UP001148018">
    <property type="component" value="Unassembled WGS sequence"/>
</dbReference>
<evidence type="ECO:0000256" key="1">
    <source>
        <dbReference type="SAM" id="Phobius"/>
    </source>
</evidence>
<keyword evidence="1" id="KW-0812">Transmembrane</keyword>
<feature type="transmembrane region" description="Helical" evidence="1">
    <location>
        <begin position="84"/>
        <end position="110"/>
    </location>
</feature>
<dbReference type="OrthoDB" id="7493297at2759"/>
<reference evidence="2" key="1">
    <citation type="submission" date="2022-07" db="EMBL/GenBank/DDBJ databases">
        <title>Chromosome-level genome of Muraenolepis orangiensis.</title>
        <authorList>
            <person name="Kim J."/>
        </authorList>
    </citation>
    <scope>NUCLEOTIDE SEQUENCE</scope>
    <source>
        <strain evidence="2">KU_S4_2022</strain>
        <tissue evidence="2">Muscle</tissue>
    </source>
</reference>
<proteinExistence type="predicted"/>
<sequence>MFTITEVMKTAVLVEMVVDEVYKPDFEDSNSNEFKSFAINFEEKPRVGRLSFDTSSCLALFFRCDAIDDNWYLGDDCKLPIVKVALYAGLSVTLGVLLLTVGALAAYLVVNKQKQNR</sequence>
<keyword evidence="1" id="KW-1133">Transmembrane helix</keyword>
<gene>
    <name evidence="2" type="ORF">NHX12_014481</name>
</gene>